<name>M3AHM8_PSEFD</name>
<protein>
    <submittedName>
        <fullName evidence="2">Uncharacterized protein</fullName>
    </submittedName>
</protein>
<dbReference type="EMBL" id="KB446557">
    <property type="protein sequence ID" value="EME84091.1"/>
    <property type="molecule type" value="Genomic_DNA"/>
</dbReference>
<feature type="compositionally biased region" description="Basic residues" evidence="1">
    <location>
        <begin position="149"/>
        <end position="160"/>
    </location>
</feature>
<sequence length="160" mass="17291">MPLHECSPTASTKKRKMDVIAEDAPRKKTKKVTFDVPPSSFSQTEQKDADSDYADILTSEDPLMSESTMSEASKKKNAAAVQVNRTKVTGTAEAHDGPIITTSQQSGRKRKATSAEALEEKPAEKKTRNRELQDLGPLPSTPSPGGPARRTRNAKAKAGK</sequence>
<keyword evidence="3" id="KW-1185">Reference proteome</keyword>
<dbReference type="VEuPathDB" id="FungiDB:MYCFIDRAFT_210784"/>
<dbReference type="KEGG" id="pfj:MYCFIDRAFT_210784"/>
<dbReference type="Proteomes" id="UP000016932">
    <property type="component" value="Unassembled WGS sequence"/>
</dbReference>
<reference evidence="2 3" key="1">
    <citation type="journal article" date="2012" name="PLoS Pathog.">
        <title>Diverse lifestyles and strategies of plant pathogenesis encoded in the genomes of eighteen Dothideomycetes fungi.</title>
        <authorList>
            <person name="Ohm R.A."/>
            <person name="Feau N."/>
            <person name="Henrissat B."/>
            <person name="Schoch C.L."/>
            <person name="Horwitz B.A."/>
            <person name="Barry K.W."/>
            <person name="Condon B.J."/>
            <person name="Copeland A.C."/>
            <person name="Dhillon B."/>
            <person name="Glaser F."/>
            <person name="Hesse C.N."/>
            <person name="Kosti I."/>
            <person name="LaButti K."/>
            <person name="Lindquist E.A."/>
            <person name="Lucas S."/>
            <person name="Salamov A.A."/>
            <person name="Bradshaw R.E."/>
            <person name="Ciuffetti L."/>
            <person name="Hamelin R.C."/>
            <person name="Kema G.H.J."/>
            <person name="Lawrence C."/>
            <person name="Scott J.A."/>
            <person name="Spatafora J.W."/>
            <person name="Turgeon B.G."/>
            <person name="de Wit P.J.G.M."/>
            <person name="Zhong S."/>
            <person name="Goodwin S.B."/>
            <person name="Grigoriev I.V."/>
        </authorList>
    </citation>
    <scope>NUCLEOTIDE SEQUENCE [LARGE SCALE GENOMIC DNA]</scope>
    <source>
        <strain evidence="2 3">CIRAD86</strain>
    </source>
</reference>
<accession>M3AHM8</accession>
<feature type="compositionally biased region" description="Basic and acidic residues" evidence="1">
    <location>
        <begin position="17"/>
        <end position="26"/>
    </location>
</feature>
<dbReference type="GeneID" id="19337195"/>
<dbReference type="RefSeq" id="XP_007924715.1">
    <property type="nucleotide sequence ID" value="XM_007926524.1"/>
</dbReference>
<feature type="compositionally biased region" description="Basic and acidic residues" evidence="1">
    <location>
        <begin position="118"/>
        <end position="133"/>
    </location>
</feature>
<dbReference type="STRING" id="383855.M3AHM8"/>
<evidence type="ECO:0000313" key="3">
    <source>
        <dbReference type="Proteomes" id="UP000016932"/>
    </source>
</evidence>
<feature type="region of interest" description="Disordered" evidence="1">
    <location>
        <begin position="1"/>
        <end position="160"/>
    </location>
</feature>
<gene>
    <name evidence="2" type="ORF">MYCFIDRAFT_210784</name>
</gene>
<dbReference type="AlphaFoldDB" id="M3AHM8"/>
<evidence type="ECO:0000313" key="2">
    <source>
        <dbReference type="EMBL" id="EME84091.1"/>
    </source>
</evidence>
<organism evidence="2 3">
    <name type="scientific">Pseudocercospora fijiensis (strain CIRAD86)</name>
    <name type="common">Black leaf streak disease fungus</name>
    <name type="synonym">Mycosphaerella fijiensis</name>
    <dbReference type="NCBI Taxonomy" id="383855"/>
    <lineage>
        <taxon>Eukaryota</taxon>
        <taxon>Fungi</taxon>
        <taxon>Dikarya</taxon>
        <taxon>Ascomycota</taxon>
        <taxon>Pezizomycotina</taxon>
        <taxon>Dothideomycetes</taxon>
        <taxon>Dothideomycetidae</taxon>
        <taxon>Mycosphaerellales</taxon>
        <taxon>Mycosphaerellaceae</taxon>
        <taxon>Pseudocercospora</taxon>
    </lineage>
</organism>
<proteinExistence type="predicted"/>
<dbReference type="HOGENOM" id="CLU_1652913_0_0_1"/>
<dbReference type="OrthoDB" id="3933088at2759"/>
<evidence type="ECO:0000256" key="1">
    <source>
        <dbReference type="SAM" id="MobiDB-lite"/>
    </source>
</evidence>